<name>A0A1H7RSZ4_AQUAM</name>
<dbReference type="AlphaFoldDB" id="A0A1H7RSZ4"/>
<accession>A0A1H7RSZ4</accession>
<proteinExistence type="predicted"/>
<sequence length="79" mass="8388">MFGGNIILKTLIMLKNILNLKDAQTLSKSQQQSVNGGNLGACPNPVDAQRCQACGGYPLSNGCCLGTRETHMCLSGIFE</sequence>
<dbReference type="Proteomes" id="UP000198521">
    <property type="component" value="Unassembled WGS sequence"/>
</dbReference>
<evidence type="ECO:0000313" key="1">
    <source>
        <dbReference type="EMBL" id="SEL62547.1"/>
    </source>
</evidence>
<keyword evidence="2" id="KW-1185">Reference proteome</keyword>
<dbReference type="EMBL" id="FOAB01000005">
    <property type="protein sequence ID" value="SEL62547.1"/>
    <property type="molecule type" value="Genomic_DNA"/>
</dbReference>
<reference evidence="1 2" key="1">
    <citation type="submission" date="2016-10" db="EMBL/GenBank/DDBJ databases">
        <authorList>
            <person name="de Groot N.N."/>
        </authorList>
    </citation>
    <scope>NUCLEOTIDE SEQUENCE [LARGE SCALE GENOMIC DNA]</scope>
    <source>
        <strain evidence="1 2">DSM 25232</strain>
    </source>
</reference>
<evidence type="ECO:0000313" key="2">
    <source>
        <dbReference type="Proteomes" id="UP000198521"/>
    </source>
</evidence>
<gene>
    <name evidence="1" type="ORF">SAMN04487910_2836</name>
</gene>
<protein>
    <submittedName>
        <fullName evidence="1">Uncharacterized protein</fullName>
    </submittedName>
</protein>
<organism evidence="1 2">
    <name type="scientific">Aquimarina amphilecti</name>
    <dbReference type="NCBI Taxonomy" id="1038014"/>
    <lineage>
        <taxon>Bacteria</taxon>
        <taxon>Pseudomonadati</taxon>
        <taxon>Bacteroidota</taxon>
        <taxon>Flavobacteriia</taxon>
        <taxon>Flavobacteriales</taxon>
        <taxon>Flavobacteriaceae</taxon>
        <taxon>Aquimarina</taxon>
    </lineage>
</organism>
<dbReference type="STRING" id="1038014.SAMN04487910_2836"/>